<name>A0ABW9Z702_9FLAO</name>
<evidence type="ECO:0008006" key="3">
    <source>
        <dbReference type="Google" id="ProtNLM"/>
    </source>
</evidence>
<sequence>MNHHQNPQVLEAIQHLRDNGFMVDFQIEENCLKISDAKYKCEEFEILEVMKHKSEADHDQDTTIYGVQSVDGVKGILITTNGMEIDGRSPDVMKKLELH</sequence>
<protein>
    <recommendedName>
        <fullName evidence="3">Phosphoribosylpyrophosphate synthetase</fullName>
    </recommendedName>
</protein>
<accession>A0ABW9Z702</accession>
<evidence type="ECO:0000313" key="1">
    <source>
        <dbReference type="EMBL" id="NBL64656.1"/>
    </source>
</evidence>
<comment type="caution">
    <text evidence="1">The sequence shown here is derived from an EMBL/GenBank/DDBJ whole genome shotgun (WGS) entry which is preliminary data.</text>
</comment>
<keyword evidence="2" id="KW-1185">Reference proteome</keyword>
<organism evidence="1 2">
    <name type="scientific">Flavobacterium ichthyis</name>
    <dbReference type="NCBI Taxonomy" id="2698827"/>
    <lineage>
        <taxon>Bacteria</taxon>
        <taxon>Pseudomonadati</taxon>
        <taxon>Bacteroidota</taxon>
        <taxon>Flavobacteriia</taxon>
        <taxon>Flavobacteriales</taxon>
        <taxon>Flavobacteriaceae</taxon>
        <taxon>Flavobacterium</taxon>
    </lineage>
</organism>
<evidence type="ECO:0000313" key="2">
    <source>
        <dbReference type="Proteomes" id="UP000798602"/>
    </source>
</evidence>
<reference evidence="2" key="1">
    <citation type="submission" date="2020-01" db="EMBL/GenBank/DDBJ databases">
        <title>Sphingomonas sp. strain CSW-10.</title>
        <authorList>
            <person name="Chen W.-M."/>
        </authorList>
    </citation>
    <scope>NUCLEOTIDE SEQUENCE [LARGE SCALE GENOMIC DNA]</scope>
    <source>
        <strain evidence="2">NST-5</strain>
    </source>
</reference>
<dbReference type="EMBL" id="JAABLM010000005">
    <property type="protein sequence ID" value="NBL64656.1"/>
    <property type="molecule type" value="Genomic_DNA"/>
</dbReference>
<dbReference type="RefSeq" id="WP_166536481.1">
    <property type="nucleotide sequence ID" value="NZ_JAABLM010000005.1"/>
</dbReference>
<proteinExistence type="predicted"/>
<gene>
    <name evidence="1" type="ORF">GV828_05515</name>
</gene>
<dbReference type="Proteomes" id="UP000798602">
    <property type="component" value="Unassembled WGS sequence"/>
</dbReference>